<reference evidence="3" key="1">
    <citation type="journal article" date="2018" name="Nat. Microbiol.">
        <title>Leveraging single-cell genomics to expand the fungal tree of life.</title>
        <authorList>
            <person name="Ahrendt S.R."/>
            <person name="Quandt C.A."/>
            <person name="Ciobanu D."/>
            <person name="Clum A."/>
            <person name="Salamov A."/>
            <person name="Andreopoulos B."/>
            <person name="Cheng J.F."/>
            <person name="Woyke T."/>
            <person name="Pelin A."/>
            <person name="Henrissat B."/>
            <person name="Reynolds N.K."/>
            <person name="Benny G.L."/>
            <person name="Smith M.E."/>
            <person name="James T.Y."/>
            <person name="Grigoriev I.V."/>
        </authorList>
    </citation>
    <scope>NUCLEOTIDE SEQUENCE [LARGE SCALE GENOMIC DNA]</scope>
</reference>
<dbReference type="PANTHER" id="PTHR33119:SF1">
    <property type="entry name" value="FE2OG DIOXYGENASE DOMAIN-CONTAINING PROTEIN"/>
    <property type="match status" value="1"/>
</dbReference>
<dbReference type="PANTHER" id="PTHR33119">
    <property type="entry name" value="IFI3P"/>
    <property type="match status" value="1"/>
</dbReference>
<name>A0A4P9W4Q3_9FUNG</name>
<accession>A0A4P9W4Q3</accession>
<dbReference type="EMBL" id="KZ997833">
    <property type="protein sequence ID" value="RKO86892.1"/>
    <property type="molecule type" value="Genomic_DNA"/>
</dbReference>
<dbReference type="Proteomes" id="UP000269721">
    <property type="component" value="Unassembled WGS sequence"/>
</dbReference>
<gene>
    <name evidence="2" type="ORF">BDK51DRAFT_38060</name>
</gene>
<dbReference type="AlphaFoldDB" id="A0A4P9W4Q3"/>
<dbReference type="InterPro" id="IPR025340">
    <property type="entry name" value="DUF4246"/>
</dbReference>
<protein>
    <recommendedName>
        <fullName evidence="1">DUF4246 domain-containing protein</fullName>
    </recommendedName>
</protein>
<feature type="domain" description="DUF4246" evidence="1">
    <location>
        <begin position="398"/>
        <end position="449"/>
    </location>
</feature>
<evidence type="ECO:0000259" key="1">
    <source>
        <dbReference type="Pfam" id="PF14033"/>
    </source>
</evidence>
<dbReference type="InterPro" id="IPR049192">
    <property type="entry name" value="DUF4246_C"/>
</dbReference>
<proteinExistence type="predicted"/>
<organism evidence="2 3">
    <name type="scientific">Blyttiomyces helicus</name>
    <dbReference type="NCBI Taxonomy" id="388810"/>
    <lineage>
        <taxon>Eukaryota</taxon>
        <taxon>Fungi</taxon>
        <taxon>Fungi incertae sedis</taxon>
        <taxon>Chytridiomycota</taxon>
        <taxon>Chytridiomycota incertae sedis</taxon>
        <taxon>Chytridiomycetes</taxon>
        <taxon>Chytridiomycetes incertae sedis</taxon>
        <taxon>Blyttiomyces</taxon>
    </lineage>
</organism>
<dbReference type="OrthoDB" id="415532at2759"/>
<dbReference type="Pfam" id="PF14033">
    <property type="entry name" value="DUF4246"/>
    <property type="match status" value="1"/>
</dbReference>
<evidence type="ECO:0000313" key="3">
    <source>
        <dbReference type="Proteomes" id="UP000269721"/>
    </source>
</evidence>
<evidence type="ECO:0000313" key="2">
    <source>
        <dbReference type="EMBL" id="RKO86892.1"/>
    </source>
</evidence>
<sequence>MSSHLAKVAVADLLRDSIRSTVVYNVPHAGRPPVNAPFPGSFAELDTATREAQSAVLPSVSVPLPEIFTRLSETPSPPMRCAELSGLTAIAGPYVGSFGALPPYARRLWSLVTVFAKFLGINHCTDSRNLFHLHTPDACFKTDDPYFDIPPDTLALLEHDFDPVNGAVPAAVRDLLTWHLDAIAAREDCNFHPGSEGKVQHLIDPSLHPLTLDDTVFRSRDLSRWHRANYLKYQWIPTEVIVKASNYVLREGESFEGSWRIEGTEDKDIVACAQFCTFHGLPISRRLLHVALAIVTHFAFNSLPPKPSQAMRPLIRFMTRVSLYHRYRETGQGPEGDFPTDEDGKFAGHHTHLVEWRTTGQVPVDWNPNYDFCKDRVFWKLWEVKCSTMPFAFSHNVFMGTVPTPAGRILAFPNDLQHKVAATSKILTFLVNPNSRVPSTADVAEQQWETIGPEVYAIADSAFRRSRAGIRYSGCPVEVFEVISRFAGLDRVEWGDALRMREARVNKEYRFGRLRLGERV</sequence>
<keyword evidence="3" id="KW-1185">Reference proteome</keyword>